<evidence type="ECO:0000259" key="1">
    <source>
        <dbReference type="Pfam" id="PF10213"/>
    </source>
</evidence>
<dbReference type="SMR" id="A0A024V3S1"/>
<dbReference type="AlphaFoldDB" id="A0A024V3S1"/>
<dbReference type="InterPro" id="IPR019349">
    <property type="entry name" value="Ribosomal_mS35_mit"/>
</dbReference>
<evidence type="ECO:0000313" key="3">
    <source>
        <dbReference type="Proteomes" id="UP000030690"/>
    </source>
</evidence>
<gene>
    <name evidence="2" type="ORF">PFFVO_03963</name>
</gene>
<dbReference type="Proteomes" id="UP000030690">
    <property type="component" value="Unassembled WGS sequence"/>
</dbReference>
<sequence>MYAVKKVNILKPHLWNLPWRKYYENKINKIYKYSYYNEHNVYSFHTFTRYNINNEIYKDMDVKNKYYMFNQIRNKKNRKKRERVTLNDEQKNTKLKLPIIRLEDRTTVCETPSVISKNIKKEILKVCVGKDRTRRHFKFRNKYRIRKLLSLTHDKENIKQKNPSAFITPLTKLQHESTLPRTLDHDRFTFPHTFHYSIIWHGSSIVDNEENNICYFTANIKDLSLSSKEKKKFIQVLGDERVDLKSQLVCLESNFFNTYNHNAAYLGDALQLLMNKIKTL</sequence>
<evidence type="ECO:0000313" key="2">
    <source>
        <dbReference type="EMBL" id="ETW17134.1"/>
    </source>
</evidence>
<dbReference type="OrthoDB" id="5307821at2759"/>
<name>A0A024V3S1_PLAFA</name>
<dbReference type="Pfam" id="PF10213">
    <property type="entry name" value="MRP-S28"/>
    <property type="match status" value="1"/>
</dbReference>
<protein>
    <recommendedName>
        <fullName evidence="1">Small ribosomal subunit protein mS35 mitochondrial conserved domain-containing protein</fullName>
    </recommendedName>
</protein>
<accession>A0A024V3S1</accession>
<reference evidence="2 3" key="2">
    <citation type="submission" date="2013-02" db="EMBL/GenBank/DDBJ databases">
        <title>The Genome Sequence of Plasmodium falciparum Vietnam Oak-Knoll (FVO).</title>
        <authorList>
            <consortium name="The Broad Institute Genome Sequencing Platform"/>
            <consortium name="The Broad Institute Genome Sequencing Center for Infectious Disease"/>
            <person name="Neafsey D."/>
            <person name="Cheeseman I."/>
            <person name="Volkman S."/>
            <person name="Adams J."/>
            <person name="Walker B."/>
            <person name="Young S.K."/>
            <person name="Zeng Q."/>
            <person name="Gargeya S."/>
            <person name="Fitzgerald M."/>
            <person name="Haas B."/>
            <person name="Abouelleil A."/>
            <person name="Alvarado L."/>
            <person name="Arachchi H.M."/>
            <person name="Berlin A.M."/>
            <person name="Chapman S.B."/>
            <person name="Dewar J."/>
            <person name="Goldberg J."/>
            <person name="Griggs A."/>
            <person name="Gujja S."/>
            <person name="Hansen M."/>
            <person name="Howarth C."/>
            <person name="Imamovic A."/>
            <person name="Larimer J."/>
            <person name="McCowan C."/>
            <person name="Murphy C."/>
            <person name="Neiman D."/>
            <person name="Pearson M."/>
            <person name="Priest M."/>
            <person name="Roberts A."/>
            <person name="Saif S."/>
            <person name="Shea T."/>
            <person name="Sisk P."/>
            <person name="Sykes S."/>
            <person name="Wortman J."/>
            <person name="Nusbaum C."/>
            <person name="Birren B."/>
        </authorList>
    </citation>
    <scope>NUCLEOTIDE SEQUENCE [LARGE SCALE GENOMIC DNA]</scope>
    <source>
        <strain evidence="3">Vietnam Oak-Knoll (FVO)</strain>
    </source>
</reference>
<feature type="domain" description="Small ribosomal subunit protein mS35 mitochondrial conserved" evidence="1">
    <location>
        <begin position="208"/>
        <end position="278"/>
    </location>
</feature>
<proteinExistence type="predicted"/>
<organism evidence="2 3">
    <name type="scientific">Plasmodium falciparum Vietnam Oak-Knoll</name>
    <name type="common">FVO</name>
    <dbReference type="NCBI Taxonomy" id="1036723"/>
    <lineage>
        <taxon>Eukaryota</taxon>
        <taxon>Sar</taxon>
        <taxon>Alveolata</taxon>
        <taxon>Apicomplexa</taxon>
        <taxon>Aconoidasida</taxon>
        <taxon>Haemosporida</taxon>
        <taxon>Plasmodiidae</taxon>
        <taxon>Plasmodium</taxon>
        <taxon>Plasmodium (Laverania)</taxon>
    </lineage>
</organism>
<reference evidence="2 3" key="1">
    <citation type="submission" date="2013-02" db="EMBL/GenBank/DDBJ databases">
        <title>The Genome Annotation of Plasmodium falciparum Vietnam Oak-Knoll (FVO).</title>
        <authorList>
            <consortium name="The Broad Institute Genome Sequencing Platform"/>
            <consortium name="The Broad Institute Genome Sequencing Center for Infectious Disease"/>
            <person name="Neafsey D."/>
            <person name="Hoffman S."/>
            <person name="Volkman S."/>
            <person name="Rosenthal P."/>
            <person name="Walker B."/>
            <person name="Young S.K."/>
            <person name="Zeng Q."/>
            <person name="Gargeya S."/>
            <person name="Fitzgerald M."/>
            <person name="Haas B."/>
            <person name="Abouelleil A."/>
            <person name="Allen A.W."/>
            <person name="Alvarado L."/>
            <person name="Arachchi H.M."/>
            <person name="Berlin A.M."/>
            <person name="Chapman S.B."/>
            <person name="Gainer-Dewar J."/>
            <person name="Goldberg J."/>
            <person name="Griggs A."/>
            <person name="Gujja S."/>
            <person name="Hansen M."/>
            <person name="Howarth C."/>
            <person name="Imamovic A."/>
            <person name="Ireland A."/>
            <person name="Larimer J."/>
            <person name="McCowan C."/>
            <person name="Murphy C."/>
            <person name="Pearson M."/>
            <person name="Poon T.W."/>
            <person name="Priest M."/>
            <person name="Roberts A."/>
            <person name="Saif S."/>
            <person name="Shea T."/>
            <person name="Sisk P."/>
            <person name="Sykes S."/>
            <person name="Wortman J."/>
            <person name="Nusbaum C."/>
            <person name="Birren B."/>
        </authorList>
    </citation>
    <scope>NUCLEOTIDE SEQUENCE [LARGE SCALE GENOMIC DNA]</scope>
    <source>
        <strain evidence="3">Vietnam Oak-Knoll (FVO)</strain>
    </source>
</reference>
<dbReference type="EMBL" id="KI925134">
    <property type="protein sequence ID" value="ETW17134.1"/>
    <property type="molecule type" value="Genomic_DNA"/>
</dbReference>